<dbReference type="CDD" id="cd02226">
    <property type="entry name" value="cupin_YdbB-like"/>
    <property type="match status" value="1"/>
</dbReference>
<gene>
    <name evidence="2" type="ORF">A8C32_03345</name>
</gene>
<dbReference type="SUPFAM" id="SSF51182">
    <property type="entry name" value="RmlC-like cupins"/>
    <property type="match status" value="1"/>
</dbReference>
<comment type="caution">
    <text evidence="2">The sequence shown here is derived from an EMBL/GenBank/DDBJ whole genome shotgun (WGS) entry which is preliminary data.</text>
</comment>
<dbReference type="InterPro" id="IPR052044">
    <property type="entry name" value="PKS_Associated_Protein"/>
</dbReference>
<evidence type="ECO:0000313" key="3">
    <source>
        <dbReference type="Proteomes" id="UP000095713"/>
    </source>
</evidence>
<evidence type="ECO:0000259" key="1">
    <source>
        <dbReference type="Pfam" id="PF07883"/>
    </source>
</evidence>
<feature type="domain" description="Cupin type-2" evidence="1">
    <location>
        <begin position="36"/>
        <end position="88"/>
    </location>
</feature>
<evidence type="ECO:0000313" key="2">
    <source>
        <dbReference type="EMBL" id="OEK08500.1"/>
    </source>
</evidence>
<sequence>MEKLDSIDLTKNITEKWKNFPISNINDHVVRLSVLEQDFHWHKHTKSDELFYVIEGELFVDFEDKTEILKEKQMIKVPKNVIHRTRSNVRTTILCFETKDNDVSGEID</sequence>
<dbReference type="STRING" id="1849968.A8C32_03345"/>
<keyword evidence="3" id="KW-1185">Reference proteome</keyword>
<name>A0A1E5TAV2_9FLAO</name>
<dbReference type="AlphaFoldDB" id="A0A1E5TAV2"/>
<dbReference type="InterPro" id="IPR013096">
    <property type="entry name" value="Cupin_2"/>
</dbReference>
<dbReference type="EMBL" id="MDJD01000034">
    <property type="protein sequence ID" value="OEK08500.1"/>
    <property type="molecule type" value="Genomic_DNA"/>
</dbReference>
<dbReference type="Gene3D" id="2.60.120.10">
    <property type="entry name" value="Jelly Rolls"/>
    <property type="match status" value="1"/>
</dbReference>
<dbReference type="PANTHER" id="PTHR36114">
    <property type="entry name" value="16.7 KDA PROTEIN IN WHIE LOCUS"/>
    <property type="match status" value="1"/>
</dbReference>
<dbReference type="Proteomes" id="UP000095713">
    <property type="component" value="Unassembled WGS sequence"/>
</dbReference>
<dbReference type="OrthoDB" id="9794183at2"/>
<dbReference type="PANTHER" id="PTHR36114:SF1">
    <property type="entry name" value="16.7 KDA PROTEIN IN WHIE LOCUS"/>
    <property type="match status" value="1"/>
</dbReference>
<protein>
    <submittedName>
        <fullName evidence="2">Cupin</fullName>
    </submittedName>
</protein>
<accession>A0A1E5TAV2</accession>
<dbReference type="InterPro" id="IPR011051">
    <property type="entry name" value="RmlC_Cupin_sf"/>
</dbReference>
<organism evidence="2 3">
    <name type="scientific">Flavivirga aquatica</name>
    <dbReference type="NCBI Taxonomy" id="1849968"/>
    <lineage>
        <taxon>Bacteria</taxon>
        <taxon>Pseudomonadati</taxon>
        <taxon>Bacteroidota</taxon>
        <taxon>Flavobacteriia</taxon>
        <taxon>Flavobacteriales</taxon>
        <taxon>Flavobacteriaceae</taxon>
        <taxon>Flavivirga</taxon>
    </lineage>
</organism>
<dbReference type="RefSeq" id="WP_069830007.1">
    <property type="nucleotide sequence ID" value="NZ_MDJD01000034.1"/>
</dbReference>
<dbReference type="Pfam" id="PF07883">
    <property type="entry name" value="Cupin_2"/>
    <property type="match status" value="1"/>
</dbReference>
<reference evidence="2 3" key="1">
    <citation type="submission" date="2016-05" db="EMBL/GenBank/DDBJ databases">
        <title>Draft Genome Sequence of Algibacter sp. Strain SK-16 Isolated from the Surface Water of Aburatsubo Inlet.</title>
        <authorList>
            <person name="Wong S.-K."/>
            <person name="Yoshizawa S."/>
            <person name="Nakajima Y."/>
            <person name="Ogura Y."/>
            <person name="Tetsuya H."/>
            <person name="Hamasaki K."/>
        </authorList>
    </citation>
    <scope>NUCLEOTIDE SEQUENCE [LARGE SCALE GENOMIC DNA]</scope>
    <source>
        <strain evidence="2 3">SK-16</strain>
    </source>
</reference>
<dbReference type="InterPro" id="IPR014710">
    <property type="entry name" value="RmlC-like_jellyroll"/>
</dbReference>
<proteinExistence type="predicted"/>